<sequence>MLLAATTLFAAGCGNKGSEKAGDVKQDSVKVRPVKVISLEPQQVSRTINQTASFVAYHENYLTSASPGRIEKIYVEVGDHVKAGQLLVQMDRTQLKQAELQLENLKTDFGRLDTLQKTGTVTQQSYDQLATQYRVAKENVQFLKQNTELRAPLSGVITNKYFEDGEMYSGSPNTSVGKAAIVTLMQLNPLKAIINVTEKDFPRIRKGMKVDVTVDVYPGKVFEGKVFRIHPAIDPASRTFTVEITIPNPDEKIRPGMYGKVSIHVGTDVAKLVPAIAVLKQEGTNQRYIFKYVNGKAKRVDVQIGERFDADMEVLSNELKTGDQIITVGQANLVDGNEVKVVK</sequence>
<comment type="similarity">
    <text evidence="1">Belongs to the membrane fusion protein (MFP) (TC 8.A.1) family.</text>
</comment>
<dbReference type="EMBL" id="PYGC01000003">
    <property type="protein sequence ID" value="PSK83619.1"/>
    <property type="molecule type" value="Genomic_DNA"/>
</dbReference>
<dbReference type="SUPFAM" id="SSF111369">
    <property type="entry name" value="HlyD-like secretion proteins"/>
    <property type="match status" value="1"/>
</dbReference>
<evidence type="ECO:0000259" key="3">
    <source>
        <dbReference type="Pfam" id="PF25917"/>
    </source>
</evidence>
<dbReference type="FunFam" id="2.40.30.170:FF:000010">
    <property type="entry name" value="Efflux RND transporter periplasmic adaptor subunit"/>
    <property type="match status" value="1"/>
</dbReference>
<evidence type="ECO:0000313" key="7">
    <source>
        <dbReference type="Proteomes" id="UP000240621"/>
    </source>
</evidence>
<dbReference type="InterPro" id="IPR058625">
    <property type="entry name" value="MdtA-like_BSH"/>
</dbReference>
<evidence type="ECO:0000313" key="6">
    <source>
        <dbReference type="EMBL" id="PSK83619.1"/>
    </source>
</evidence>
<dbReference type="GO" id="GO:0015562">
    <property type="term" value="F:efflux transmembrane transporter activity"/>
    <property type="evidence" value="ECO:0007669"/>
    <property type="project" value="TreeGrafter"/>
</dbReference>
<feature type="domain" description="Multidrug resistance protein MdtA-like barrel-sandwich hybrid" evidence="3">
    <location>
        <begin position="67"/>
        <end position="168"/>
    </location>
</feature>
<dbReference type="InterPro" id="IPR058792">
    <property type="entry name" value="Beta-barrel_RND_2"/>
</dbReference>
<comment type="caution">
    <text evidence="6">The sequence shown here is derived from an EMBL/GenBank/DDBJ whole genome shotgun (WGS) entry which is preliminary data.</text>
</comment>
<accession>A0A2P8CFG1</accession>
<evidence type="ECO:0000256" key="1">
    <source>
        <dbReference type="ARBA" id="ARBA00009477"/>
    </source>
</evidence>
<name>A0A2P8CFG1_9BACT</name>
<protein>
    <submittedName>
        <fullName evidence="6">RND family efflux transporter MFP subunit</fullName>
    </submittedName>
</protein>
<keyword evidence="2" id="KW-0175">Coiled coil</keyword>
<dbReference type="Pfam" id="PF25954">
    <property type="entry name" value="Beta-barrel_RND_2"/>
    <property type="match status" value="1"/>
</dbReference>
<proteinExistence type="inferred from homology"/>
<dbReference type="Proteomes" id="UP000240621">
    <property type="component" value="Unassembled WGS sequence"/>
</dbReference>
<dbReference type="Gene3D" id="2.40.30.170">
    <property type="match status" value="1"/>
</dbReference>
<dbReference type="InterPro" id="IPR006143">
    <property type="entry name" value="RND_pump_MFP"/>
</dbReference>
<feature type="coiled-coil region" evidence="2">
    <location>
        <begin position="88"/>
        <end position="146"/>
    </location>
</feature>
<dbReference type="Pfam" id="PF25917">
    <property type="entry name" value="BSH_RND"/>
    <property type="match status" value="1"/>
</dbReference>
<evidence type="ECO:0000256" key="2">
    <source>
        <dbReference type="SAM" id="Coils"/>
    </source>
</evidence>
<dbReference type="InterPro" id="IPR058637">
    <property type="entry name" value="YknX-like_C"/>
</dbReference>
<dbReference type="GO" id="GO:1990281">
    <property type="term" value="C:efflux pump complex"/>
    <property type="evidence" value="ECO:0007669"/>
    <property type="project" value="TreeGrafter"/>
</dbReference>
<organism evidence="6 7">
    <name type="scientific">Prolixibacter denitrificans</name>
    <dbReference type="NCBI Taxonomy" id="1541063"/>
    <lineage>
        <taxon>Bacteria</taxon>
        <taxon>Pseudomonadati</taxon>
        <taxon>Bacteroidota</taxon>
        <taxon>Bacteroidia</taxon>
        <taxon>Marinilabiliales</taxon>
        <taxon>Prolixibacteraceae</taxon>
        <taxon>Prolixibacter</taxon>
    </lineage>
</organism>
<feature type="domain" description="CusB-like beta-barrel" evidence="4">
    <location>
        <begin position="194"/>
        <end position="264"/>
    </location>
</feature>
<dbReference type="Gene3D" id="1.10.287.470">
    <property type="entry name" value="Helix hairpin bin"/>
    <property type="match status" value="1"/>
</dbReference>
<dbReference type="Gene3D" id="2.40.50.100">
    <property type="match status" value="1"/>
</dbReference>
<dbReference type="Gene3D" id="2.40.420.20">
    <property type="match status" value="1"/>
</dbReference>
<dbReference type="NCBIfam" id="TIGR01730">
    <property type="entry name" value="RND_mfp"/>
    <property type="match status" value="1"/>
</dbReference>
<gene>
    <name evidence="6" type="ORF">CLV93_10334</name>
</gene>
<evidence type="ECO:0000259" key="5">
    <source>
        <dbReference type="Pfam" id="PF25989"/>
    </source>
</evidence>
<dbReference type="Pfam" id="PF25989">
    <property type="entry name" value="YknX_C"/>
    <property type="match status" value="1"/>
</dbReference>
<evidence type="ECO:0000259" key="4">
    <source>
        <dbReference type="Pfam" id="PF25954"/>
    </source>
</evidence>
<dbReference type="AlphaFoldDB" id="A0A2P8CFG1"/>
<reference evidence="6 7" key="1">
    <citation type="submission" date="2018-03" db="EMBL/GenBank/DDBJ databases">
        <title>Genomic Encyclopedia of Archaeal and Bacterial Type Strains, Phase II (KMG-II): from individual species to whole genera.</title>
        <authorList>
            <person name="Goeker M."/>
        </authorList>
    </citation>
    <scope>NUCLEOTIDE SEQUENCE [LARGE SCALE GENOMIC DNA]</scope>
    <source>
        <strain evidence="6 7">DSM 27267</strain>
    </source>
</reference>
<dbReference type="PANTHER" id="PTHR30469">
    <property type="entry name" value="MULTIDRUG RESISTANCE PROTEIN MDTA"/>
    <property type="match status" value="1"/>
</dbReference>
<feature type="domain" description="YknX-like C-terminal permuted SH3-like" evidence="5">
    <location>
        <begin position="273"/>
        <end position="341"/>
    </location>
</feature>